<dbReference type="AlphaFoldDB" id="A0A2H3BA37"/>
<dbReference type="Proteomes" id="UP000218334">
    <property type="component" value="Unassembled WGS sequence"/>
</dbReference>
<gene>
    <name evidence="1" type="ORF">ARMSODRAFT_299957</name>
</gene>
<dbReference type="STRING" id="1076256.A0A2H3BA37"/>
<evidence type="ECO:0000313" key="2">
    <source>
        <dbReference type="Proteomes" id="UP000218334"/>
    </source>
</evidence>
<organism evidence="1 2">
    <name type="scientific">Armillaria solidipes</name>
    <dbReference type="NCBI Taxonomy" id="1076256"/>
    <lineage>
        <taxon>Eukaryota</taxon>
        <taxon>Fungi</taxon>
        <taxon>Dikarya</taxon>
        <taxon>Basidiomycota</taxon>
        <taxon>Agaricomycotina</taxon>
        <taxon>Agaricomycetes</taxon>
        <taxon>Agaricomycetidae</taxon>
        <taxon>Agaricales</taxon>
        <taxon>Marasmiineae</taxon>
        <taxon>Physalacriaceae</taxon>
        <taxon>Armillaria</taxon>
    </lineage>
</organism>
<dbReference type="EMBL" id="KZ293435">
    <property type="protein sequence ID" value="PBK67749.1"/>
    <property type="molecule type" value="Genomic_DNA"/>
</dbReference>
<evidence type="ECO:0000313" key="1">
    <source>
        <dbReference type="EMBL" id="PBK67749.1"/>
    </source>
</evidence>
<protein>
    <submittedName>
        <fullName evidence="1">Uncharacterized protein</fullName>
    </submittedName>
</protein>
<accession>A0A2H3BA37</accession>
<name>A0A2H3BA37_9AGAR</name>
<proteinExistence type="predicted"/>
<sequence length="155" mass="16667">MHRLRSLPRFITSAGDLGTMAMLSCPVAKRHATRIWEAAKRDGGITCPYERLVLDSVGVDEAVSRLKVAGIKAEWDRCTLIGVVACTLVLEDTKAHLESISIESVVPVSLESASESDKEDDLRRITVDGARSLGGKMAELGDVFENVWLSGGGGL</sequence>
<keyword evidence="2" id="KW-1185">Reference proteome</keyword>
<reference evidence="2" key="1">
    <citation type="journal article" date="2017" name="Nat. Ecol. Evol.">
        <title>Genome expansion and lineage-specific genetic innovations in the forest pathogenic fungi Armillaria.</title>
        <authorList>
            <person name="Sipos G."/>
            <person name="Prasanna A.N."/>
            <person name="Walter M.C."/>
            <person name="O'Connor E."/>
            <person name="Balint B."/>
            <person name="Krizsan K."/>
            <person name="Kiss B."/>
            <person name="Hess J."/>
            <person name="Varga T."/>
            <person name="Slot J."/>
            <person name="Riley R."/>
            <person name="Boka B."/>
            <person name="Rigling D."/>
            <person name="Barry K."/>
            <person name="Lee J."/>
            <person name="Mihaltcheva S."/>
            <person name="LaButti K."/>
            <person name="Lipzen A."/>
            <person name="Waldron R."/>
            <person name="Moloney N.M."/>
            <person name="Sperisen C."/>
            <person name="Kredics L."/>
            <person name="Vagvoelgyi C."/>
            <person name="Patrignani A."/>
            <person name="Fitzpatrick D."/>
            <person name="Nagy I."/>
            <person name="Doyle S."/>
            <person name="Anderson J.B."/>
            <person name="Grigoriev I.V."/>
            <person name="Gueldener U."/>
            <person name="Muensterkoetter M."/>
            <person name="Nagy L.G."/>
        </authorList>
    </citation>
    <scope>NUCLEOTIDE SEQUENCE [LARGE SCALE GENOMIC DNA]</scope>
    <source>
        <strain evidence="2">28-4</strain>
    </source>
</reference>